<feature type="chain" id="PRO_5032819692" description="Shikimate dehydrogenase substrate binding N-terminal domain-containing protein" evidence="1">
    <location>
        <begin position="20"/>
        <end position="711"/>
    </location>
</feature>
<dbReference type="GO" id="GO:0009423">
    <property type="term" value="P:chorismate biosynthetic process"/>
    <property type="evidence" value="ECO:0007669"/>
    <property type="project" value="TreeGrafter"/>
</dbReference>
<dbReference type="InterPro" id="IPR013785">
    <property type="entry name" value="Aldolase_TIM"/>
</dbReference>
<dbReference type="EMBL" id="CAJOBD010010308">
    <property type="protein sequence ID" value="CAF4150583.1"/>
    <property type="molecule type" value="Genomic_DNA"/>
</dbReference>
<dbReference type="InterPro" id="IPR001381">
    <property type="entry name" value="DHquinase_I"/>
</dbReference>
<protein>
    <recommendedName>
        <fullName evidence="2">Shikimate dehydrogenase substrate binding N-terminal domain-containing protein</fullName>
    </recommendedName>
</protein>
<organism evidence="3 4">
    <name type="scientific">Rotaria sordida</name>
    <dbReference type="NCBI Taxonomy" id="392033"/>
    <lineage>
        <taxon>Eukaryota</taxon>
        <taxon>Metazoa</taxon>
        <taxon>Spiralia</taxon>
        <taxon>Gnathifera</taxon>
        <taxon>Rotifera</taxon>
        <taxon>Eurotatoria</taxon>
        <taxon>Bdelloidea</taxon>
        <taxon>Philodinida</taxon>
        <taxon>Philodinidae</taxon>
        <taxon>Rotaria</taxon>
    </lineage>
</organism>
<comment type="caution">
    <text evidence="3">The sequence shown here is derived from an EMBL/GenBank/DDBJ whole genome shotgun (WGS) entry which is preliminary data.</text>
</comment>
<name>A0A819XYN0_9BILA</name>
<dbReference type="PANTHER" id="PTHR21089:SF1">
    <property type="entry name" value="BIFUNCTIONAL 3-DEHYDROQUINATE DEHYDRATASE_SHIKIMATE DEHYDROGENASE, CHLOROPLASTIC"/>
    <property type="match status" value="1"/>
</dbReference>
<dbReference type="InterPro" id="IPR013708">
    <property type="entry name" value="Shikimate_DH-bd_N"/>
</dbReference>
<dbReference type="Gene3D" id="3.40.50.300">
    <property type="entry name" value="P-loop containing nucleotide triphosphate hydrolases"/>
    <property type="match status" value="1"/>
</dbReference>
<dbReference type="GO" id="GO:0019632">
    <property type="term" value="P:shikimate metabolic process"/>
    <property type="evidence" value="ECO:0007669"/>
    <property type="project" value="TreeGrafter"/>
</dbReference>
<dbReference type="GO" id="GO:0003855">
    <property type="term" value="F:3-dehydroquinate dehydratase activity"/>
    <property type="evidence" value="ECO:0007669"/>
    <property type="project" value="InterPro"/>
</dbReference>
<dbReference type="InterPro" id="IPR027417">
    <property type="entry name" value="P-loop_NTPase"/>
</dbReference>
<evidence type="ECO:0000259" key="2">
    <source>
        <dbReference type="Pfam" id="PF08501"/>
    </source>
</evidence>
<dbReference type="InterPro" id="IPR022893">
    <property type="entry name" value="Shikimate_DH_fam"/>
</dbReference>
<dbReference type="Pfam" id="PF08501">
    <property type="entry name" value="Shikimate_dh_N"/>
    <property type="match status" value="1"/>
</dbReference>
<dbReference type="Proteomes" id="UP000663836">
    <property type="component" value="Unassembled WGS sequence"/>
</dbReference>
<feature type="signal peptide" evidence="1">
    <location>
        <begin position="1"/>
        <end position="19"/>
    </location>
</feature>
<dbReference type="CDD" id="cd01065">
    <property type="entry name" value="NAD_bind_Shikimate_DH"/>
    <property type="match status" value="1"/>
</dbReference>
<dbReference type="GO" id="GO:0004764">
    <property type="term" value="F:shikimate 3-dehydrogenase (NADP+) activity"/>
    <property type="evidence" value="ECO:0007669"/>
    <property type="project" value="InterPro"/>
</dbReference>
<dbReference type="Gene3D" id="3.20.20.70">
    <property type="entry name" value="Aldolase class I"/>
    <property type="match status" value="1"/>
</dbReference>
<dbReference type="InterPro" id="IPR036291">
    <property type="entry name" value="NAD(P)-bd_dom_sf"/>
</dbReference>
<accession>A0A819XYN0</accession>
<dbReference type="PANTHER" id="PTHR21089">
    <property type="entry name" value="SHIKIMATE DEHYDROGENASE"/>
    <property type="match status" value="1"/>
</dbReference>
<dbReference type="Gene3D" id="3.40.50.720">
    <property type="entry name" value="NAD(P)-binding Rossmann-like Domain"/>
    <property type="match status" value="1"/>
</dbReference>
<dbReference type="AlphaFoldDB" id="A0A819XYN0"/>
<dbReference type="InterPro" id="IPR046346">
    <property type="entry name" value="Aminoacid_DH-like_N_sf"/>
</dbReference>
<dbReference type="Gene3D" id="3.40.50.10860">
    <property type="entry name" value="Leucine Dehydrogenase, chain A, domain 1"/>
    <property type="match status" value="1"/>
</dbReference>
<sequence length="711" mass="83015">MKFRIILLSNLFFVSVYLGFRHLSTDSIRIFLIGISSIDINRLIECTTKSLGYRFININDEIKSKIRGNNENDSDSFRKLQLNTFMSILENLNNINVIIWCGDNLIDTVEIRDILRLQKFVVYLNQIQNNTIDNSTFADNNRRTSINIHNNYENRKLVYRQCSQYEFCILKDENDWTLIEKHLCYFLKTITNNKRRLKSDPSFFLSLTSNNLLTVDKDKFQSIVKGCDAIELRIDLLDSYDIDFIGQQISYIRKNAFLLPIIYTVRSQSQYGKFINDEQLIFHLLTYGIRFGCEIIDVETCWNDTLRYEWLNKNKDNHANIIGSIHAEKFDNIEQMLMKCSHNGLADIIKIVINSIDIKYILQFTSICKSFKLESHQNILSLCMGNKGKLTRVLNVFMTPVTHPLLSYASAKGQMSVEETQLLRQSLGLLESKKFYLFGKPIEHSLTQLLHQTGFDYFYLPYKYELCETDKFDMIESIIKQTDFGGASIAMSLKQFPLELIDYVNESVNITGIMNTIVKLDNGQLYGDNTYWKAIYTLLDNILVKSIRSEYNVLILGTSGMARTALYALKKLQFTGTIFLYNPRNPAKAKELAKDNIIAVNEQSFLENQNIYLIISTLPSISTFTFDEKFFFHQTNNLPILFDVNYVPYHTCLTRQAQKFNCRLIRGIDMFIEQRFEQFQLWTNKVHLVRSLLEQIVKQKYDELYIQSFDT</sequence>
<dbReference type="CDD" id="cd00502">
    <property type="entry name" value="DHQase_I"/>
    <property type="match status" value="1"/>
</dbReference>
<reference evidence="3" key="1">
    <citation type="submission" date="2021-02" db="EMBL/GenBank/DDBJ databases">
        <authorList>
            <person name="Nowell W R."/>
        </authorList>
    </citation>
    <scope>NUCLEOTIDE SEQUENCE</scope>
</reference>
<proteinExistence type="predicted"/>
<gene>
    <name evidence="3" type="ORF">JBS370_LOCUS33969</name>
</gene>
<dbReference type="SUPFAM" id="SSF53223">
    <property type="entry name" value="Aminoacid dehydrogenase-like, N-terminal domain"/>
    <property type="match status" value="1"/>
</dbReference>
<dbReference type="SUPFAM" id="SSF51735">
    <property type="entry name" value="NAD(P)-binding Rossmann-fold domains"/>
    <property type="match status" value="1"/>
</dbReference>
<dbReference type="Pfam" id="PF01487">
    <property type="entry name" value="DHquinase_I"/>
    <property type="match status" value="1"/>
</dbReference>
<evidence type="ECO:0000313" key="3">
    <source>
        <dbReference type="EMBL" id="CAF4150583.1"/>
    </source>
</evidence>
<evidence type="ECO:0000313" key="4">
    <source>
        <dbReference type="Proteomes" id="UP000663836"/>
    </source>
</evidence>
<keyword evidence="1" id="KW-0732">Signal</keyword>
<evidence type="ECO:0000256" key="1">
    <source>
        <dbReference type="SAM" id="SignalP"/>
    </source>
</evidence>
<dbReference type="SUPFAM" id="SSF51569">
    <property type="entry name" value="Aldolase"/>
    <property type="match status" value="1"/>
</dbReference>
<feature type="domain" description="Shikimate dehydrogenase substrate binding N-terminal" evidence="2">
    <location>
        <begin position="437"/>
        <end position="517"/>
    </location>
</feature>